<keyword evidence="5" id="KW-0677">Repeat</keyword>
<dbReference type="PROSITE" id="PS51846">
    <property type="entry name" value="CNNM"/>
    <property type="match status" value="1"/>
</dbReference>
<keyword evidence="4 10" id="KW-0812">Transmembrane</keyword>
<dbReference type="AlphaFoldDB" id="A0A255GS18"/>
<keyword evidence="7 9" id="KW-0129">CBS domain</keyword>
<dbReference type="PANTHER" id="PTHR43099">
    <property type="entry name" value="UPF0053 PROTEIN YRKA"/>
    <property type="match status" value="1"/>
</dbReference>
<dbReference type="InterPro" id="IPR005170">
    <property type="entry name" value="Transptr-assoc_dom"/>
</dbReference>
<evidence type="ECO:0000259" key="13">
    <source>
        <dbReference type="PROSITE" id="PS51846"/>
    </source>
</evidence>
<keyword evidence="8 10" id="KW-0472">Membrane</keyword>
<comment type="subcellular location">
    <subcellularLocation>
        <location evidence="1">Cell membrane</location>
        <topology evidence="1">Multi-pass membrane protein</topology>
    </subcellularLocation>
</comment>
<evidence type="ECO:0000313" key="14">
    <source>
        <dbReference type="EMBL" id="OYO18609.1"/>
    </source>
</evidence>
<dbReference type="SUPFAM" id="SSF54631">
    <property type="entry name" value="CBS-domain pair"/>
    <property type="match status" value="1"/>
</dbReference>
<dbReference type="InterPro" id="IPR000644">
    <property type="entry name" value="CBS_dom"/>
</dbReference>
<dbReference type="Pfam" id="PF00571">
    <property type="entry name" value="CBS"/>
    <property type="match status" value="1"/>
</dbReference>
<keyword evidence="15" id="KW-1185">Reference proteome</keyword>
<reference evidence="14 15" key="1">
    <citation type="submission" date="2017-07" db="EMBL/GenBank/DDBJ databases">
        <title>Draft whole genome sequences of clinical Proprionibacteriaceae strains.</title>
        <authorList>
            <person name="Bernier A.-M."/>
            <person name="Bernard K."/>
            <person name="Domingo M.-C."/>
        </authorList>
    </citation>
    <scope>NUCLEOTIDE SEQUENCE [LARGE SCALE GENOMIC DNA]</scope>
    <source>
        <strain evidence="14 15">NML 130396</strain>
    </source>
</reference>
<dbReference type="RefSeq" id="WP_094364843.1">
    <property type="nucleotide sequence ID" value="NZ_NMVQ01000043.1"/>
</dbReference>
<feature type="compositionally biased region" description="Basic and acidic residues" evidence="11">
    <location>
        <begin position="461"/>
        <end position="470"/>
    </location>
</feature>
<evidence type="ECO:0000256" key="1">
    <source>
        <dbReference type="ARBA" id="ARBA00004651"/>
    </source>
</evidence>
<comment type="similarity">
    <text evidence="2">Belongs to the UPF0053 family.</text>
</comment>
<dbReference type="Gene3D" id="3.30.465.10">
    <property type="match status" value="1"/>
</dbReference>
<dbReference type="InterPro" id="IPR016169">
    <property type="entry name" value="FAD-bd_PCMH_sub2"/>
</dbReference>
<evidence type="ECO:0000256" key="3">
    <source>
        <dbReference type="ARBA" id="ARBA00022475"/>
    </source>
</evidence>
<evidence type="ECO:0000256" key="4">
    <source>
        <dbReference type="ARBA" id="ARBA00022692"/>
    </source>
</evidence>
<dbReference type="Pfam" id="PF03471">
    <property type="entry name" value="CorC_HlyC"/>
    <property type="match status" value="1"/>
</dbReference>
<evidence type="ECO:0000313" key="15">
    <source>
        <dbReference type="Proteomes" id="UP000216311"/>
    </source>
</evidence>
<dbReference type="SUPFAM" id="SSF56176">
    <property type="entry name" value="FAD-binding/transporter-associated domain-like"/>
    <property type="match status" value="1"/>
</dbReference>
<feature type="compositionally biased region" description="Acidic residues" evidence="11">
    <location>
        <begin position="447"/>
        <end position="460"/>
    </location>
</feature>
<evidence type="ECO:0000256" key="6">
    <source>
        <dbReference type="ARBA" id="ARBA00022989"/>
    </source>
</evidence>
<evidence type="ECO:0000256" key="2">
    <source>
        <dbReference type="ARBA" id="ARBA00006337"/>
    </source>
</evidence>
<dbReference type="Pfam" id="PF01595">
    <property type="entry name" value="CNNM"/>
    <property type="match status" value="1"/>
</dbReference>
<dbReference type="GO" id="GO:0005886">
    <property type="term" value="C:plasma membrane"/>
    <property type="evidence" value="ECO:0007669"/>
    <property type="project" value="UniProtKB-SubCell"/>
</dbReference>
<protein>
    <recommendedName>
        <fullName evidence="16">HlyC/CorC family transporter</fullName>
    </recommendedName>
</protein>
<dbReference type="SMART" id="SM01091">
    <property type="entry name" value="CorC_HlyC"/>
    <property type="match status" value="1"/>
</dbReference>
<gene>
    <name evidence="14" type="ORF">CGZ93_14365</name>
</gene>
<dbReference type="GO" id="GO:0050660">
    <property type="term" value="F:flavin adenine dinucleotide binding"/>
    <property type="evidence" value="ECO:0007669"/>
    <property type="project" value="InterPro"/>
</dbReference>
<dbReference type="Gene3D" id="3.10.580.10">
    <property type="entry name" value="CBS-domain"/>
    <property type="match status" value="1"/>
</dbReference>
<comment type="caution">
    <text evidence="14">The sequence shown here is derived from an EMBL/GenBank/DDBJ whole genome shotgun (WGS) entry which is preliminary data.</text>
</comment>
<dbReference type="EMBL" id="NMVQ01000043">
    <property type="protein sequence ID" value="OYO18609.1"/>
    <property type="molecule type" value="Genomic_DNA"/>
</dbReference>
<evidence type="ECO:0000259" key="12">
    <source>
        <dbReference type="PROSITE" id="PS51371"/>
    </source>
</evidence>
<evidence type="ECO:0000256" key="10">
    <source>
        <dbReference type="PROSITE-ProRule" id="PRU01193"/>
    </source>
</evidence>
<keyword evidence="3" id="KW-1003">Cell membrane</keyword>
<feature type="region of interest" description="Disordered" evidence="11">
    <location>
        <begin position="447"/>
        <end position="470"/>
    </location>
</feature>
<dbReference type="InterPro" id="IPR051676">
    <property type="entry name" value="UPF0053_domain"/>
</dbReference>
<evidence type="ECO:0008006" key="16">
    <source>
        <dbReference type="Google" id="ProtNLM"/>
    </source>
</evidence>
<keyword evidence="6 10" id="KW-1133">Transmembrane helix</keyword>
<evidence type="ECO:0000256" key="11">
    <source>
        <dbReference type="SAM" id="MobiDB-lite"/>
    </source>
</evidence>
<evidence type="ECO:0000256" key="7">
    <source>
        <dbReference type="ARBA" id="ARBA00023122"/>
    </source>
</evidence>
<feature type="domain" description="CBS" evidence="12">
    <location>
        <begin position="287"/>
        <end position="343"/>
    </location>
</feature>
<dbReference type="OrthoDB" id="110231at2"/>
<dbReference type="PROSITE" id="PS51371">
    <property type="entry name" value="CBS"/>
    <property type="match status" value="2"/>
</dbReference>
<dbReference type="InterPro" id="IPR046342">
    <property type="entry name" value="CBS_dom_sf"/>
</dbReference>
<evidence type="ECO:0000256" key="8">
    <source>
        <dbReference type="ARBA" id="ARBA00023136"/>
    </source>
</evidence>
<evidence type="ECO:0000256" key="9">
    <source>
        <dbReference type="PROSITE-ProRule" id="PRU00703"/>
    </source>
</evidence>
<dbReference type="InterPro" id="IPR036318">
    <property type="entry name" value="FAD-bd_PCMH-like_sf"/>
</dbReference>
<dbReference type="Proteomes" id="UP000216311">
    <property type="component" value="Unassembled WGS sequence"/>
</dbReference>
<dbReference type="CDD" id="cd04590">
    <property type="entry name" value="CBS_pair_CorC_HlyC_assoc"/>
    <property type="match status" value="1"/>
</dbReference>
<dbReference type="InterPro" id="IPR044751">
    <property type="entry name" value="Ion_transp-like_CBS"/>
</dbReference>
<dbReference type="PANTHER" id="PTHR43099:SF6">
    <property type="entry name" value="UPF0053 PROTEIN RV1842C"/>
    <property type="match status" value="1"/>
</dbReference>
<name>A0A255GS18_9ACTN</name>
<dbReference type="InterPro" id="IPR002550">
    <property type="entry name" value="CNNM"/>
</dbReference>
<accession>A0A255GS18</accession>
<proteinExistence type="inferred from homology"/>
<feature type="domain" description="CNNM transmembrane" evidence="13">
    <location>
        <begin position="1"/>
        <end position="203"/>
    </location>
</feature>
<sequence>MATAWLLLALVIILIAMNGFFVMAEFALVTVERPAVRRAVSEGDSRAESVQEALRTLSTQLSGCQLGITVTSLIVGFIAEPSIATILQPLLDAAGLPEQAALAVSLSAAFVLATVTQMVFGELVPKNWALAEPLRLARWVATPHRIFCKVTRPLLAFFNGTANVVVRMFGITPAEEMASGHSPRELSALAYRSAREGTLQPELAEHMRQSAELGQRFAADAMTPRARAHFLDATVPVSRLLEYSRRTGHSRFPITGEDADHLVGAAHFSDVLQVPVERRDQVRVSEIMQPIPMVPASMPLDNVLGELRGGLQMAVVIDEYGGTDGIITLEDLMEELVGEITDEQDQPEERCEELGEGRWKFSGLVRPDDELPRLVGLELPQGRVSETLGGLLTERLERFPEQGDSVVVDGRDLGHPDEDGIAPRVRVRLSADHLEGHRVAAVLVELIDEDEETEESENDEAGERKEADDE</sequence>
<feature type="domain" description="CBS" evidence="12">
    <location>
        <begin position="222"/>
        <end position="281"/>
    </location>
</feature>
<organism evidence="14 15">
    <name type="scientific">Enemella dayhoffiae</name>
    <dbReference type="NCBI Taxonomy" id="2016507"/>
    <lineage>
        <taxon>Bacteria</taxon>
        <taxon>Bacillati</taxon>
        <taxon>Actinomycetota</taxon>
        <taxon>Actinomycetes</taxon>
        <taxon>Propionibacteriales</taxon>
        <taxon>Propionibacteriaceae</taxon>
        <taxon>Enemella</taxon>
    </lineage>
</organism>
<evidence type="ECO:0000256" key="5">
    <source>
        <dbReference type="ARBA" id="ARBA00022737"/>
    </source>
</evidence>